<feature type="compositionally biased region" description="Basic and acidic residues" evidence="2">
    <location>
        <begin position="378"/>
        <end position="387"/>
    </location>
</feature>
<feature type="compositionally biased region" description="Polar residues" evidence="2">
    <location>
        <begin position="54"/>
        <end position="84"/>
    </location>
</feature>
<evidence type="ECO:0000313" key="3">
    <source>
        <dbReference type="EnsemblMetazoa" id="XP_030843353"/>
    </source>
</evidence>
<feature type="coiled-coil region" evidence="1">
    <location>
        <begin position="126"/>
        <end position="183"/>
    </location>
</feature>
<dbReference type="GeneID" id="115924722"/>
<feature type="compositionally biased region" description="Basic and acidic residues" evidence="2">
    <location>
        <begin position="234"/>
        <end position="249"/>
    </location>
</feature>
<feature type="region of interest" description="Disordered" evidence="2">
    <location>
        <begin position="93"/>
        <end position="112"/>
    </location>
</feature>
<dbReference type="OrthoDB" id="10455632at2759"/>
<accession>A0A7M7SZT7</accession>
<dbReference type="PANTHER" id="PTHR14881">
    <property type="entry name" value="LISH DOMAIN-CONTAINING PROTEIN ARMC9"/>
    <property type="match status" value="1"/>
</dbReference>
<feature type="compositionally biased region" description="Low complexity" evidence="2">
    <location>
        <begin position="439"/>
        <end position="449"/>
    </location>
</feature>
<dbReference type="KEGG" id="spu:115924722"/>
<dbReference type="GO" id="GO:0005814">
    <property type="term" value="C:centriole"/>
    <property type="evidence" value="ECO:0000318"/>
    <property type="project" value="GO_Central"/>
</dbReference>
<feature type="region of interest" description="Disordered" evidence="2">
    <location>
        <begin position="234"/>
        <end position="260"/>
    </location>
</feature>
<feature type="compositionally biased region" description="Acidic residues" evidence="2">
    <location>
        <begin position="543"/>
        <end position="558"/>
    </location>
</feature>
<evidence type="ECO:0000256" key="1">
    <source>
        <dbReference type="SAM" id="Coils"/>
    </source>
</evidence>
<dbReference type="RefSeq" id="XP_030843353.1">
    <property type="nucleotide sequence ID" value="XM_030987493.1"/>
</dbReference>
<dbReference type="GO" id="GO:0060271">
    <property type="term" value="P:cilium assembly"/>
    <property type="evidence" value="ECO:0000318"/>
    <property type="project" value="GO_Central"/>
</dbReference>
<feature type="compositionally biased region" description="Polar residues" evidence="2">
    <location>
        <begin position="493"/>
        <end position="513"/>
    </location>
</feature>
<proteinExistence type="predicted"/>
<dbReference type="InterPro" id="IPR040369">
    <property type="entry name" value="ARMC9"/>
</dbReference>
<sequence>MGTERKVDVKALVKDLSDSYRQLDDYVAKENEDKRQWNQHSPDKITSKTRGEPTNDTNGKQTNQKISATSSFTSKDVDSSTATISPRKVKNIYAEDTTERRTDKSSIPEDVHSLLDAYPKKFQELRQIMEETKERHAKSINRLRQKLKKDALRQEEEAREAAKRDAQAEADKLRHLLKVQRTKSQRVMENMKIEKQKLVNSQAKSNRALRQTENKFADIQKGLFTIKKQLAKSQREKAMSDQDRVEQRSKAIKQKKRADELQRDIKSLESGIETVRLLNMQNENVTQHDYDVINWKFRSIVKLVREVESIATPPDLGKTPSLQTIMEATNSRGSRVRLPAIGYPRRLAIKGEQRAFKGRGQNRQIVYPQKKVVHQIPRRNDQNETKVKSNKVQMLALTMPEKKPNDKRDSSSTSDSTSTGKSRQSRQNNEREKSDDYASDFSSENSSDSSTRETQNSRNQSEMLALPMPDTSPTDSRESSPSTRGSTSDSGSTKARSALSHQSTANQGSVRSANSDDKNEKPESVTPDDAKQKSKSEVKGQEDQEADDKEEDVGVFLT</sequence>
<dbReference type="GO" id="GO:0036064">
    <property type="term" value="C:ciliary basal body"/>
    <property type="evidence" value="ECO:0000318"/>
    <property type="project" value="GO_Central"/>
</dbReference>
<evidence type="ECO:0000256" key="2">
    <source>
        <dbReference type="SAM" id="MobiDB-lite"/>
    </source>
</evidence>
<reference evidence="4" key="1">
    <citation type="submission" date="2015-02" db="EMBL/GenBank/DDBJ databases">
        <title>Genome sequencing for Strongylocentrotus purpuratus.</title>
        <authorList>
            <person name="Murali S."/>
            <person name="Liu Y."/>
            <person name="Vee V."/>
            <person name="English A."/>
            <person name="Wang M."/>
            <person name="Skinner E."/>
            <person name="Han Y."/>
            <person name="Muzny D.M."/>
            <person name="Worley K.C."/>
            <person name="Gibbs R.A."/>
        </authorList>
    </citation>
    <scope>NUCLEOTIDE SEQUENCE</scope>
</reference>
<feature type="compositionally biased region" description="Basic and acidic residues" evidence="2">
    <location>
        <begin position="27"/>
        <end position="53"/>
    </location>
</feature>
<name>A0A7M7SZT7_STRPU</name>
<keyword evidence="4" id="KW-1185">Reference proteome</keyword>
<feature type="region of interest" description="Disordered" evidence="2">
    <location>
        <begin position="356"/>
        <end position="558"/>
    </location>
</feature>
<feature type="region of interest" description="Disordered" evidence="2">
    <location>
        <begin position="27"/>
        <end position="87"/>
    </location>
</feature>
<dbReference type="EnsemblMetazoa" id="XM_030987493">
    <property type="protein sequence ID" value="XP_030843353"/>
    <property type="gene ID" value="LOC115924722"/>
</dbReference>
<dbReference type="PANTHER" id="PTHR14881:SF4">
    <property type="entry name" value="LISH DOMAIN-CONTAINING PROTEIN ARMC9"/>
    <property type="match status" value="1"/>
</dbReference>
<dbReference type="InParanoid" id="A0A7M7SZT7"/>
<reference evidence="3" key="2">
    <citation type="submission" date="2021-01" db="UniProtKB">
        <authorList>
            <consortium name="EnsemblMetazoa"/>
        </authorList>
    </citation>
    <scope>IDENTIFICATION</scope>
</reference>
<protein>
    <submittedName>
        <fullName evidence="3">Uncharacterized protein</fullName>
    </submittedName>
</protein>
<dbReference type="GO" id="GO:0097542">
    <property type="term" value="C:ciliary tip"/>
    <property type="evidence" value="ECO:0000318"/>
    <property type="project" value="GO_Central"/>
</dbReference>
<feature type="compositionally biased region" description="Basic and acidic residues" evidence="2">
    <location>
        <begin position="514"/>
        <end position="542"/>
    </location>
</feature>
<feature type="compositionally biased region" description="Basic and acidic residues" evidence="2">
    <location>
        <begin position="400"/>
        <end position="410"/>
    </location>
</feature>
<dbReference type="AlphaFoldDB" id="A0A7M7SZT7"/>
<dbReference type="Proteomes" id="UP000007110">
    <property type="component" value="Unassembled WGS sequence"/>
</dbReference>
<evidence type="ECO:0000313" key="4">
    <source>
        <dbReference type="Proteomes" id="UP000007110"/>
    </source>
</evidence>
<keyword evidence="1" id="KW-0175">Coiled coil</keyword>
<feature type="compositionally biased region" description="Low complexity" evidence="2">
    <location>
        <begin position="479"/>
        <end position="492"/>
    </location>
</feature>
<feature type="compositionally biased region" description="Polar residues" evidence="2">
    <location>
        <begin position="452"/>
        <end position="462"/>
    </location>
</feature>
<feature type="compositionally biased region" description="Basic and acidic residues" evidence="2">
    <location>
        <begin position="97"/>
        <end position="112"/>
    </location>
</feature>
<organism evidence="3 4">
    <name type="scientific">Strongylocentrotus purpuratus</name>
    <name type="common">Purple sea urchin</name>
    <dbReference type="NCBI Taxonomy" id="7668"/>
    <lineage>
        <taxon>Eukaryota</taxon>
        <taxon>Metazoa</taxon>
        <taxon>Echinodermata</taxon>
        <taxon>Eleutherozoa</taxon>
        <taxon>Echinozoa</taxon>
        <taxon>Echinoidea</taxon>
        <taxon>Euechinoidea</taxon>
        <taxon>Echinacea</taxon>
        <taxon>Camarodonta</taxon>
        <taxon>Echinidea</taxon>
        <taxon>Strongylocentrotidae</taxon>
        <taxon>Strongylocentrotus</taxon>
    </lineage>
</organism>